<dbReference type="Pfam" id="PF13426">
    <property type="entry name" value="PAS_9"/>
    <property type="match status" value="1"/>
</dbReference>
<evidence type="ECO:0000259" key="6">
    <source>
        <dbReference type="PROSITE" id="PS50045"/>
    </source>
</evidence>
<proteinExistence type="predicted"/>
<dbReference type="InterPro" id="IPR009057">
    <property type="entry name" value="Homeodomain-like_sf"/>
</dbReference>
<dbReference type="Pfam" id="PF02954">
    <property type="entry name" value="HTH_8"/>
    <property type="match status" value="1"/>
</dbReference>
<keyword evidence="4" id="KW-0238">DNA-binding</keyword>
<evidence type="ECO:0000256" key="3">
    <source>
        <dbReference type="ARBA" id="ARBA00023015"/>
    </source>
</evidence>
<dbReference type="PROSITE" id="PS50112">
    <property type="entry name" value="PAS"/>
    <property type="match status" value="1"/>
</dbReference>
<dbReference type="SUPFAM" id="SSF46689">
    <property type="entry name" value="Homeodomain-like"/>
    <property type="match status" value="1"/>
</dbReference>
<dbReference type="SMART" id="SM00091">
    <property type="entry name" value="PAS"/>
    <property type="match status" value="1"/>
</dbReference>
<dbReference type="EMBL" id="AP021875">
    <property type="protein sequence ID" value="BBO78250.1"/>
    <property type="molecule type" value="Genomic_DNA"/>
</dbReference>
<dbReference type="InterPro" id="IPR025943">
    <property type="entry name" value="Sigma_54_int_dom_ATP-bd_2"/>
</dbReference>
<dbReference type="InterPro" id="IPR025944">
    <property type="entry name" value="Sigma_54_int_dom_CS"/>
</dbReference>
<dbReference type="NCBIfam" id="TIGR00229">
    <property type="entry name" value="sensory_box"/>
    <property type="match status" value="1"/>
</dbReference>
<dbReference type="InterPro" id="IPR000014">
    <property type="entry name" value="PAS"/>
</dbReference>
<dbReference type="Proteomes" id="UP000427769">
    <property type="component" value="Chromosome"/>
</dbReference>
<dbReference type="KEGG" id="dwd:DSCW_56670"/>
<dbReference type="RefSeq" id="WP_155306905.1">
    <property type="nucleotide sequence ID" value="NZ_AP021875.1"/>
</dbReference>
<dbReference type="SUPFAM" id="SSF55785">
    <property type="entry name" value="PYP-like sensor domain (PAS domain)"/>
    <property type="match status" value="1"/>
</dbReference>
<dbReference type="CDD" id="cd00009">
    <property type="entry name" value="AAA"/>
    <property type="match status" value="1"/>
</dbReference>
<dbReference type="OrthoDB" id="5413348at2"/>
<feature type="domain" description="PAC" evidence="8">
    <location>
        <begin position="79"/>
        <end position="131"/>
    </location>
</feature>
<evidence type="ECO:0000259" key="7">
    <source>
        <dbReference type="PROSITE" id="PS50112"/>
    </source>
</evidence>
<keyword evidence="10" id="KW-1185">Reference proteome</keyword>
<gene>
    <name evidence="9" type="ORF">DSCW_56670</name>
</gene>
<evidence type="ECO:0000313" key="9">
    <source>
        <dbReference type="EMBL" id="BBO78250.1"/>
    </source>
</evidence>
<dbReference type="SUPFAM" id="SSF52540">
    <property type="entry name" value="P-loop containing nucleoside triphosphate hydrolases"/>
    <property type="match status" value="1"/>
</dbReference>
<dbReference type="PROSITE" id="PS50045">
    <property type="entry name" value="SIGMA54_INTERACT_4"/>
    <property type="match status" value="1"/>
</dbReference>
<dbReference type="InterPro" id="IPR003593">
    <property type="entry name" value="AAA+_ATPase"/>
</dbReference>
<evidence type="ECO:0000256" key="5">
    <source>
        <dbReference type="ARBA" id="ARBA00023163"/>
    </source>
</evidence>
<accession>A0A5K7ZBR4</accession>
<keyword evidence="1" id="KW-0547">Nucleotide-binding</keyword>
<dbReference type="PANTHER" id="PTHR32071">
    <property type="entry name" value="TRANSCRIPTIONAL REGULATORY PROTEIN"/>
    <property type="match status" value="1"/>
</dbReference>
<dbReference type="Pfam" id="PF00158">
    <property type="entry name" value="Sigma54_activat"/>
    <property type="match status" value="1"/>
</dbReference>
<name>A0A5K7ZBR4_9BACT</name>
<reference evidence="9 10" key="1">
    <citation type="submission" date="2019-11" db="EMBL/GenBank/DDBJ databases">
        <title>Comparative genomics of hydrocarbon-degrading Desulfosarcina strains.</title>
        <authorList>
            <person name="Watanabe M."/>
            <person name="Kojima H."/>
            <person name="Fukui M."/>
        </authorList>
    </citation>
    <scope>NUCLEOTIDE SEQUENCE [LARGE SCALE GENOMIC DNA]</scope>
    <source>
        <strain evidence="9 10">PP31</strain>
    </source>
</reference>
<dbReference type="PRINTS" id="PR01590">
    <property type="entry name" value="HTHFIS"/>
</dbReference>
<dbReference type="GO" id="GO:0005524">
    <property type="term" value="F:ATP binding"/>
    <property type="evidence" value="ECO:0007669"/>
    <property type="project" value="UniProtKB-KW"/>
</dbReference>
<feature type="domain" description="PAS" evidence="7">
    <location>
        <begin position="3"/>
        <end position="49"/>
    </location>
</feature>
<dbReference type="InterPro" id="IPR002078">
    <property type="entry name" value="Sigma_54_int"/>
</dbReference>
<dbReference type="PROSITE" id="PS00676">
    <property type="entry name" value="SIGMA54_INTERACT_2"/>
    <property type="match status" value="1"/>
</dbReference>
<dbReference type="Gene3D" id="1.10.10.60">
    <property type="entry name" value="Homeodomain-like"/>
    <property type="match status" value="1"/>
</dbReference>
<evidence type="ECO:0000256" key="1">
    <source>
        <dbReference type="ARBA" id="ARBA00022741"/>
    </source>
</evidence>
<dbReference type="Gene3D" id="3.30.450.20">
    <property type="entry name" value="PAS domain"/>
    <property type="match status" value="1"/>
</dbReference>
<keyword evidence="2" id="KW-0067">ATP-binding</keyword>
<dbReference type="InterPro" id="IPR002197">
    <property type="entry name" value="HTH_Fis"/>
</dbReference>
<dbReference type="InterPro" id="IPR000700">
    <property type="entry name" value="PAS-assoc_C"/>
</dbReference>
<organism evidence="9 10">
    <name type="scientific">Desulfosarcina widdelii</name>
    <dbReference type="NCBI Taxonomy" id="947919"/>
    <lineage>
        <taxon>Bacteria</taxon>
        <taxon>Pseudomonadati</taxon>
        <taxon>Thermodesulfobacteriota</taxon>
        <taxon>Desulfobacteria</taxon>
        <taxon>Desulfobacterales</taxon>
        <taxon>Desulfosarcinaceae</taxon>
        <taxon>Desulfosarcina</taxon>
    </lineage>
</organism>
<dbReference type="PROSITE" id="PS50113">
    <property type="entry name" value="PAC"/>
    <property type="match status" value="1"/>
</dbReference>
<protein>
    <submittedName>
        <fullName evidence="9">Sigma-54-dependent Fis family transcriptional regulator</fullName>
    </submittedName>
</protein>
<dbReference type="Gene3D" id="3.40.50.300">
    <property type="entry name" value="P-loop containing nucleotide triphosphate hydrolases"/>
    <property type="match status" value="1"/>
</dbReference>
<evidence type="ECO:0000256" key="2">
    <source>
        <dbReference type="ARBA" id="ARBA00022840"/>
    </source>
</evidence>
<dbReference type="PANTHER" id="PTHR32071:SF117">
    <property type="entry name" value="PTS-DEPENDENT DIHYDROXYACETONE KINASE OPERON REGULATORY PROTEIN-RELATED"/>
    <property type="match status" value="1"/>
</dbReference>
<evidence type="ECO:0000259" key="8">
    <source>
        <dbReference type="PROSITE" id="PS50113"/>
    </source>
</evidence>
<dbReference type="GO" id="GO:0006355">
    <property type="term" value="P:regulation of DNA-templated transcription"/>
    <property type="evidence" value="ECO:0007669"/>
    <property type="project" value="InterPro"/>
</dbReference>
<dbReference type="SMART" id="SM00382">
    <property type="entry name" value="AAA"/>
    <property type="match status" value="1"/>
</dbReference>
<dbReference type="InterPro" id="IPR027417">
    <property type="entry name" value="P-loop_NTPase"/>
</dbReference>
<dbReference type="Pfam" id="PF25601">
    <property type="entry name" value="AAA_lid_14"/>
    <property type="match status" value="1"/>
</dbReference>
<dbReference type="InterPro" id="IPR058031">
    <property type="entry name" value="AAA_lid_NorR"/>
</dbReference>
<dbReference type="GO" id="GO:0043565">
    <property type="term" value="F:sequence-specific DNA binding"/>
    <property type="evidence" value="ECO:0007669"/>
    <property type="project" value="InterPro"/>
</dbReference>
<feature type="domain" description="Sigma-54 factor interaction" evidence="6">
    <location>
        <begin position="145"/>
        <end position="374"/>
    </location>
</feature>
<dbReference type="InterPro" id="IPR035965">
    <property type="entry name" value="PAS-like_dom_sf"/>
</dbReference>
<dbReference type="AlphaFoldDB" id="A0A5K7ZBR4"/>
<keyword evidence="3" id="KW-0805">Transcription regulation</keyword>
<evidence type="ECO:0000256" key="4">
    <source>
        <dbReference type="ARBA" id="ARBA00023125"/>
    </source>
</evidence>
<dbReference type="FunFam" id="3.40.50.300:FF:000006">
    <property type="entry name" value="DNA-binding transcriptional regulator NtrC"/>
    <property type="match status" value="1"/>
</dbReference>
<dbReference type="CDD" id="cd00130">
    <property type="entry name" value="PAS"/>
    <property type="match status" value="1"/>
</dbReference>
<dbReference type="Gene3D" id="1.10.8.60">
    <property type="match status" value="1"/>
</dbReference>
<keyword evidence="5" id="KW-0804">Transcription</keyword>
<sequence length="455" mass="50245">MDIAKYWKTIVDTLQDGLMVVDPSGNIIAANPAAERVTGYTAEELVGKSCRILNCTGCKIIGKGAGKQWCGLFVRGGIREKKCLITNKDRHSVHIVKSASVLRNEDGDIIGAVETLTDITEKIRQQQEISTLRKTFSLDEGFHGILGKSPVMLNLFEMIENVAQSDTPVMIQGESGCGKELVARAIHRASGRSDKPYVKVNCAALNENLLESELFGHVKGAYTGADRARVGRFESAHEGTIFLDEVGDIPPSVQVKLLRVLEERKIERVGDNRSVPVDVRVITATHKNLEELIEQGLFREDLYFRINVFPLFCPPLSRRREDIPLIAQSFIRRNAVSSGKKILGLTPEALEALTEYNWPGNVRELRNAVEYAFVLCQSGGIGVQHLPHKIAGGGLVRQAACEMDPDCAKERDDLIAVLRNAGGNQSEAARMLGVSRVTIWKRMKRFGIDMKKDVG</sequence>
<evidence type="ECO:0000313" key="10">
    <source>
        <dbReference type="Proteomes" id="UP000427769"/>
    </source>
</evidence>
<dbReference type="PROSITE" id="PS00688">
    <property type="entry name" value="SIGMA54_INTERACT_3"/>
    <property type="match status" value="1"/>
</dbReference>